<gene>
    <name evidence="3" type="ordered locus">Tcur_0713</name>
</gene>
<dbReference type="STRING" id="471852.Tcur_0713"/>
<dbReference type="AlphaFoldDB" id="D1A5E6"/>
<name>D1A5E6_THECD</name>
<feature type="domain" description="Histidine kinase/HSP90-like ATPase" evidence="2">
    <location>
        <begin position="11"/>
        <end position="113"/>
    </location>
</feature>
<keyword evidence="1 3" id="KW-0723">Serine/threonine-protein kinase</keyword>
<dbReference type="KEGG" id="tcu:Tcur_0713"/>
<evidence type="ECO:0000313" key="4">
    <source>
        <dbReference type="Proteomes" id="UP000001918"/>
    </source>
</evidence>
<organism evidence="3 4">
    <name type="scientific">Thermomonospora curvata (strain ATCC 19995 / DSM 43183 / JCM 3096 / KCTC 9072 / NBRC 15933 / NCIMB 10081 / Henssen B9)</name>
    <dbReference type="NCBI Taxonomy" id="471852"/>
    <lineage>
        <taxon>Bacteria</taxon>
        <taxon>Bacillati</taxon>
        <taxon>Actinomycetota</taxon>
        <taxon>Actinomycetes</taxon>
        <taxon>Streptosporangiales</taxon>
        <taxon>Thermomonosporaceae</taxon>
        <taxon>Thermomonospora</taxon>
    </lineage>
</organism>
<keyword evidence="4" id="KW-1185">Reference proteome</keyword>
<accession>D1A5E6</accession>
<keyword evidence="3" id="KW-0808">Transferase</keyword>
<dbReference type="Pfam" id="PF13581">
    <property type="entry name" value="HATPase_c_2"/>
    <property type="match status" value="1"/>
</dbReference>
<dbReference type="Proteomes" id="UP000001918">
    <property type="component" value="Chromosome"/>
</dbReference>
<dbReference type="InterPro" id="IPR003594">
    <property type="entry name" value="HATPase_dom"/>
</dbReference>
<dbReference type="HOGENOM" id="CLU_090336_4_4_11"/>
<dbReference type="InterPro" id="IPR036890">
    <property type="entry name" value="HATPase_C_sf"/>
</dbReference>
<evidence type="ECO:0000256" key="1">
    <source>
        <dbReference type="ARBA" id="ARBA00022527"/>
    </source>
</evidence>
<protein>
    <submittedName>
        <fullName evidence="3">Putative anti-sigma regulatory factor, serine/threonine protein kinase</fullName>
    </submittedName>
</protein>
<dbReference type="PANTHER" id="PTHR35526:SF3">
    <property type="entry name" value="ANTI-SIGMA-F FACTOR RSBW"/>
    <property type="match status" value="1"/>
</dbReference>
<dbReference type="GO" id="GO:0004674">
    <property type="term" value="F:protein serine/threonine kinase activity"/>
    <property type="evidence" value="ECO:0007669"/>
    <property type="project" value="UniProtKB-KW"/>
</dbReference>
<dbReference type="InterPro" id="IPR050267">
    <property type="entry name" value="Anti-sigma-factor_SerPK"/>
</dbReference>
<keyword evidence="3" id="KW-0418">Kinase</keyword>
<dbReference type="PANTHER" id="PTHR35526">
    <property type="entry name" value="ANTI-SIGMA-F FACTOR RSBW-RELATED"/>
    <property type="match status" value="1"/>
</dbReference>
<reference evidence="3 4" key="1">
    <citation type="journal article" date="2011" name="Stand. Genomic Sci.">
        <title>Complete genome sequence of Thermomonospora curvata type strain (B9).</title>
        <authorList>
            <person name="Chertkov O."/>
            <person name="Sikorski J."/>
            <person name="Nolan M."/>
            <person name="Lapidus A."/>
            <person name="Lucas S."/>
            <person name="Del Rio T.G."/>
            <person name="Tice H."/>
            <person name="Cheng J.F."/>
            <person name="Goodwin L."/>
            <person name="Pitluck S."/>
            <person name="Liolios K."/>
            <person name="Ivanova N."/>
            <person name="Mavromatis K."/>
            <person name="Mikhailova N."/>
            <person name="Ovchinnikova G."/>
            <person name="Pati A."/>
            <person name="Chen A."/>
            <person name="Palaniappan K."/>
            <person name="Djao O.D."/>
            <person name="Land M."/>
            <person name="Hauser L."/>
            <person name="Chang Y.J."/>
            <person name="Jeffries C.D."/>
            <person name="Brettin T."/>
            <person name="Han C."/>
            <person name="Detter J.C."/>
            <person name="Rohde M."/>
            <person name="Goker M."/>
            <person name="Woyke T."/>
            <person name="Bristow J."/>
            <person name="Eisen J.A."/>
            <person name="Markowitz V."/>
            <person name="Hugenholtz P."/>
            <person name="Klenk H.P."/>
            <person name="Kyrpides N.C."/>
        </authorList>
    </citation>
    <scope>NUCLEOTIDE SEQUENCE [LARGE SCALE GENOMIC DNA]</scope>
    <source>
        <strain evidence="4">ATCC 19995 / DSM 43183 / JCM 3096 / KCTC 9072 / NBRC 15933 / NCIMB 10081 / Henssen B9</strain>
    </source>
</reference>
<proteinExistence type="predicted"/>
<dbReference type="Gene3D" id="3.30.565.10">
    <property type="entry name" value="Histidine kinase-like ATPase, C-terminal domain"/>
    <property type="match status" value="1"/>
</dbReference>
<dbReference type="eggNOG" id="COG2172">
    <property type="taxonomic scope" value="Bacteria"/>
</dbReference>
<dbReference type="EMBL" id="CP001738">
    <property type="protein sequence ID" value="ACY96306.1"/>
    <property type="molecule type" value="Genomic_DNA"/>
</dbReference>
<evidence type="ECO:0000313" key="3">
    <source>
        <dbReference type="EMBL" id="ACY96306.1"/>
    </source>
</evidence>
<sequence>MSWIPLGARTVPADPACVRPVRRWLAGLLAGRSPCVREITDDAVLLLSETLTNAVRYGSGPTVTCSVALLPDALHIEVTNRAGATLPHFVHDADAEHGRGLPILDALARAWGYRVLLQDHLSVWCEIETGRGR</sequence>
<dbReference type="OrthoDB" id="3479721at2"/>
<dbReference type="CDD" id="cd16936">
    <property type="entry name" value="HATPase_RsbW-like"/>
    <property type="match status" value="1"/>
</dbReference>
<evidence type="ECO:0000259" key="2">
    <source>
        <dbReference type="Pfam" id="PF13581"/>
    </source>
</evidence>
<dbReference type="RefSeq" id="WP_012851090.1">
    <property type="nucleotide sequence ID" value="NC_013510.1"/>
</dbReference>
<dbReference type="SUPFAM" id="SSF55874">
    <property type="entry name" value="ATPase domain of HSP90 chaperone/DNA topoisomerase II/histidine kinase"/>
    <property type="match status" value="1"/>
</dbReference>